<proteinExistence type="predicted"/>
<accession>A0A914ZMU8</accession>
<dbReference type="AlphaFoldDB" id="A0A914ZMU8"/>
<keyword evidence="1" id="KW-1185">Reference proteome</keyword>
<dbReference type="WBParaSite" id="PgB06_g005_t01">
    <property type="protein sequence ID" value="PgB06_g005_t01"/>
    <property type="gene ID" value="PgB06_g005"/>
</dbReference>
<name>A0A914ZMU8_PARUN</name>
<dbReference type="Proteomes" id="UP000887569">
    <property type="component" value="Unplaced"/>
</dbReference>
<sequence>MLVWLAFLSFVKSKYMVNVRVQALLFCGNYPLYNVSTVLFSGGRQVHATSENYGNEILVISKNIYQFSAISLQLYHHCDGAGPNPNCDRVDLIELGYRNTYGYLVAHLGPINLIRPAILTERISSRLKATIKEHKSCLCYYKGHFDTLLKSCNIRR</sequence>
<protein>
    <submittedName>
        <fullName evidence="2">Uncharacterized protein</fullName>
    </submittedName>
</protein>
<evidence type="ECO:0000313" key="2">
    <source>
        <dbReference type="WBParaSite" id="PgB06_g005_t01"/>
    </source>
</evidence>
<reference evidence="2" key="1">
    <citation type="submission" date="2022-11" db="UniProtKB">
        <authorList>
            <consortium name="WormBaseParasite"/>
        </authorList>
    </citation>
    <scope>IDENTIFICATION</scope>
</reference>
<evidence type="ECO:0000313" key="1">
    <source>
        <dbReference type="Proteomes" id="UP000887569"/>
    </source>
</evidence>
<organism evidence="1 2">
    <name type="scientific">Parascaris univalens</name>
    <name type="common">Nematode worm</name>
    <dbReference type="NCBI Taxonomy" id="6257"/>
    <lineage>
        <taxon>Eukaryota</taxon>
        <taxon>Metazoa</taxon>
        <taxon>Ecdysozoa</taxon>
        <taxon>Nematoda</taxon>
        <taxon>Chromadorea</taxon>
        <taxon>Rhabditida</taxon>
        <taxon>Spirurina</taxon>
        <taxon>Ascaridomorpha</taxon>
        <taxon>Ascaridoidea</taxon>
        <taxon>Ascarididae</taxon>
        <taxon>Parascaris</taxon>
    </lineage>
</organism>